<sequence>MNESVLVLENKRVNEGQRVFFITALFPCAMTRASAGFGRPGMRLIGAMGKIARLILYLCAHFQFSLDSPILFLCAWNGIFTQQVPPLCAASRSAPLLRLNSFIL</sequence>
<dbReference type="Proteomes" id="UP000323506">
    <property type="component" value="Chromosome A12"/>
</dbReference>
<gene>
    <name evidence="1" type="ORF">ES288_A12G092300v1</name>
</gene>
<proteinExistence type="predicted"/>
<protein>
    <submittedName>
        <fullName evidence="1">Uncharacterized protein</fullName>
    </submittedName>
</protein>
<evidence type="ECO:0000313" key="1">
    <source>
        <dbReference type="EMBL" id="TYG89341.1"/>
    </source>
</evidence>
<name>A0A5D2E8C5_GOSDA</name>
<accession>A0A5D2E8C5</accession>
<evidence type="ECO:0000313" key="2">
    <source>
        <dbReference type="Proteomes" id="UP000323506"/>
    </source>
</evidence>
<keyword evidence="2" id="KW-1185">Reference proteome</keyword>
<reference evidence="1 2" key="1">
    <citation type="submission" date="2019-06" db="EMBL/GenBank/DDBJ databases">
        <title>WGS assembly of Gossypium darwinii.</title>
        <authorList>
            <person name="Chen Z.J."/>
            <person name="Sreedasyam A."/>
            <person name="Ando A."/>
            <person name="Song Q."/>
            <person name="De L."/>
            <person name="Hulse-Kemp A."/>
            <person name="Ding M."/>
            <person name="Ye W."/>
            <person name="Kirkbride R."/>
            <person name="Jenkins J."/>
            <person name="Plott C."/>
            <person name="Lovell J."/>
            <person name="Lin Y.-M."/>
            <person name="Vaughn R."/>
            <person name="Liu B."/>
            <person name="Li W."/>
            <person name="Simpson S."/>
            <person name="Scheffler B."/>
            <person name="Saski C."/>
            <person name="Grover C."/>
            <person name="Hu G."/>
            <person name="Conover J."/>
            <person name="Carlson J."/>
            <person name="Shu S."/>
            <person name="Boston L."/>
            <person name="Williams M."/>
            <person name="Peterson D."/>
            <person name="Mcgee K."/>
            <person name="Jones D."/>
            <person name="Wendel J."/>
            <person name="Stelly D."/>
            <person name="Grimwood J."/>
            <person name="Schmutz J."/>
        </authorList>
    </citation>
    <scope>NUCLEOTIDE SEQUENCE [LARGE SCALE GENOMIC DNA]</scope>
    <source>
        <strain evidence="1">1808015.09</strain>
    </source>
</reference>
<dbReference type="AlphaFoldDB" id="A0A5D2E8C5"/>
<dbReference type="EMBL" id="CM017699">
    <property type="protein sequence ID" value="TYG89341.1"/>
    <property type="molecule type" value="Genomic_DNA"/>
</dbReference>
<organism evidence="1 2">
    <name type="scientific">Gossypium darwinii</name>
    <name type="common">Darwin's cotton</name>
    <name type="synonym">Gossypium barbadense var. darwinii</name>
    <dbReference type="NCBI Taxonomy" id="34276"/>
    <lineage>
        <taxon>Eukaryota</taxon>
        <taxon>Viridiplantae</taxon>
        <taxon>Streptophyta</taxon>
        <taxon>Embryophyta</taxon>
        <taxon>Tracheophyta</taxon>
        <taxon>Spermatophyta</taxon>
        <taxon>Magnoliopsida</taxon>
        <taxon>eudicotyledons</taxon>
        <taxon>Gunneridae</taxon>
        <taxon>Pentapetalae</taxon>
        <taxon>rosids</taxon>
        <taxon>malvids</taxon>
        <taxon>Malvales</taxon>
        <taxon>Malvaceae</taxon>
        <taxon>Malvoideae</taxon>
        <taxon>Gossypium</taxon>
    </lineage>
</organism>